<dbReference type="HOGENOM" id="CLU_2479113_0_0_5"/>
<gene>
    <name evidence="2" type="ORF">HYPDE_26133</name>
</gene>
<sequence length="87" mass="9433">MQNLDVLRFALAGGIYGAVCVGLATVCSLLGVPGFKPFTDLLQQFYGFYGYSVSSVGIAVGAFWGLVEGFVHFGVFAWLYNLLLRRS</sequence>
<keyword evidence="1" id="KW-0472">Membrane</keyword>
<dbReference type="STRING" id="670307.HYPDE_26133"/>
<dbReference type="AlphaFoldDB" id="N0B0D8"/>
<dbReference type="EMBL" id="CP005587">
    <property type="protein sequence ID" value="AGK56909.1"/>
    <property type="molecule type" value="Genomic_DNA"/>
</dbReference>
<accession>N0B0D8</accession>
<keyword evidence="1" id="KW-0812">Transmembrane</keyword>
<dbReference type="KEGG" id="hdt:HYPDE_26133"/>
<evidence type="ECO:0000256" key="1">
    <source>
        <dbReference type="SAM" id="Phobius"/>
    </source>
</evidence>
<dbReference type="Proteomes" id="UP000005952">
    <property type="component" value="Chromosome"/>
</dbReference>
<keyword evidence="1" id="KW-1133">Transmembrane helix</keyword>
<dbReference type="OrthoDB" id="9812349at2"/>
<evidence type="ECO:0000313" key="2">
    <source>
        <dbReference type="EMBL" id="AGK56909.1"/>
    </source>
</evidence>
<feature type="transmembrane region" description="Helical" evidence="1">
    <location>
        <begin position="7"/>
        <end position="31"/>
    </location>
</feature>
<feature type="transmembrane region" description="Helical" evidence="1">
    <location>
        <begin position="51"/>
        <end position="80"/>
    </location>
</feature>
<evidence type="ECO:0000313" key="3">
    <source>
        <dbReference type="Proteomes" id="UP000005952"/>
    </source>
</evidence>
<name>N0B0D8_9HYPH</name>
<proteinExistence type="predicted"/>
<organism evidence="2 3">
    <name type="scientific">Hyphomicrobium denitrificans 1NES1</name>
    <dbReference type="NCBI Taxonomy" id="670307"/>
    <lineage>
        <taxon>Bacteria</taxon>
        <taxon>Pseudomonadati</taxon>
        <taxon>Pseudomonadota</taxon>
        <taxon>Alphaproteobacteria</taxon>
        <taxon>Hyphomicrobiales</taxon>
        <taxon>Hyphomicrobiaceae</taxon>
        <taxon>Hyphomicrobium</taxon>
    </lineage>
</organism>
<protein>
    <submittedName>
        <fullName evidence="2">Uncharacterized protein</fullName>
    </submittedName>
</protein>
<keyword evidence="3" id="KW-1185">Reference proteome</keyword>
<reference evidence="2 3" key="1">
    <citation type="journal article" date="2013" name="Genome Announc.">
        <title>Genome sequences for three denitrifying bacterial strains isolated from a uranium- and nitrate-contaminated subsurface environment.</title>
        <authorList>
            <person name="Venkatramanan R."/>
            <person name="Prakash O."/>
            <person name="Woyke T."/>
            <person name="Chain P."/>
            <person name="Goodwin L.A."/>
            <person name="Watson D."/>
            <person name="Brooks S."/>
            <person name="Kostka J.E."/>
            <person name="Green S.J."/>
        </authorList>
    </citation>
    <scope>NUCLEOTIDE SEQUENCE [LARGE SCALE GENOMIC DNA]</scope>
    <source>
        <strain evidence="2 3">1NES1</strain>
    </source>
</reference>